<dbReference type="InterPro" id="IPR021488">
    <property type="entry name" value="DUF3142"/>
</dbReference>
<sequence length="393" mass="43573">MPSSHLRAAFVLLLLLLSGCEQEAQAPLDQQLYIWQRQWRPAHAEALADSRADFSTLRVLAAQAHPGAGWSRIQVDRELLAADGRPLVAVVRLDGQLPDLDLQRTRADILALVDHWRVQGIVMQGLEIDHDCASARLLGYRDFLRDLRRALPADLRLSITALPAWLDSPVLADLLRQVDASVLQVHAVSAPENGLFDPARAQAWAKRWNDASDRPFLLALPAYGIALVNGRVESESPLAIAGPRRELQADPQQLAELLANLRRDRPEHLTGVIWFRLPLPGDRRAWRLSTLQAVARGEPLHADIRPDIQQSGPLHEFALANLGNLDGPLPERIELPARSCDAADALAGYRLERAADRLVFTRLNEGRLAAGQQRALGWARCEHLDQGGSRVYP</sequence>
<feature type="chain" id="PRO_5047098107" evidence="1">
    <location>
        <begin position="24"/>
        <end position="393"/>
    </location>
</feature>
<evidence type="ECO:0000256" key="1">
    <source>
        <dbReference type="SAM" id="SignalP"/>
    </source>
</evidence>
<proteinExistence type="predicted"/>
<keyword evidence="1" id="KW-0732">Signal</keyword>
<accession>A0ABT4XZU2</accession>
<dbReference type="Pfam" id="PF11340">
    <property type="entry name" value="DUF3142"/>
    <property type="match status" value="1"/>
</dbReference>
<reference evidence="2 3" key="1">
    <citation type="submission" date="2022-07" db="EMBL/GenBank/DDBJ databases">
        <title>Genome Analysis of Selected Gammaproteobacteria from Nigerian Food snails.</title>
        <authorList>
            <person name="Okafor A.C."/>
        </authorList>
    </citation>
    <scope>NUCLEOTIDE SEQUENCE [LARGE SCALE GENOMIC DNA]</scope>
    <source>
        <strain evidence="2 3">Awg 2</strain>
    </source>
</reference>
<evidence type="ECO:0000313" key="2">
    <source>
        <dbReference type="EMBL" id="MDA8482104.1"/>
    </source>
</evidence>
<gene>
    <name evidence="2" type="ORF">NNO07_03425</name>
</gene>
<dbReference type="PROSITE" id="PS51257">
    <property type="entry name" value="PROKAR_LIPOPROTEIN"/>
    <property type="match status" value="1"/>
</dbReference>
<keyword evidence="3" id="KW-1185">Reference proteome</keyword>
<protein>
    <submittedName>
        <fullName evidence="2">DUF3142 domain-containing protein</fullName>
    </submittedName>
</protein>
<comment type="caution">
    <text evidence="2">The sequence shown here is derived from an EMBL/GenBank/DDBJ whole genome shotgun (WGS) entry which is preliminary data.</text>
</comment>
<dbReference type="RefSeq" id="WP_271470018.1">
    <property type="nucleotide sequence ID" value="NZ_JANEWF010000002.1"/>
</dbReference>
<feature type="signal peptide" evidence="1">
    <location>
        <begin position="1"/>
        <end position="23"/>
    </location>
</feature>
<evidence type="ECO:0000313" key="3">
    <source>
        <dbReference type="Proteomes" id="UP001211689"/>
    </source>
</evidence>
<name>A0ABT4XZU2_METRE</name>
<dbReference type="Proteomes" id="UP001211689">
    <property type="component" value="Unassembled WGS sequence"/>
</dbReference>
<dbReference type="EMBL" id="JANEWF010000002">
    <property type="protein sequence ID" value="MDA8482104.1"/>
    <property type="molecule type" value="Genomic_DNA"/>
</dbReference>
<organism evidence="2 3">
    <name type="scientific">Metapseudomonas resinovorans</name>
    <name type="common">Pseudomonas resinovorans</name>
    <dbReference type="NCBI Taxonomy" id="53412"/>
    <lineage>
        <taxon>Bacteria</taxon>
        <taxon>Pseudomonadati</taxon>
        <taxon>Pseudomonadota</taxon>
        <taxon>Gammaproteobacteria</taxon>
        <taxon>Pseudomonadales</taxon>
        <taxon>Pseudomonadaceae</taxon>
        <taxon>Metapseudomonas</taxon>
    </lineage>
</organism>